<keyword evidence="4" id="KW-1185">Reference proteome</keyword>
<dbReference type="GO" id="GO:0005759">
    <property type="term" value="C:mitochondrial matrix"/>
    <property type="evidence" value="ECO:0007669"/>
    <property type="project" value="TreeGrafter"/>
</dbReference>
<dbReference type="EMBL" id="KQ978881">
    <property type="protein sequence ID" value="KYN27837.1"/>
    <property type="molecule type" value="Genomic_DNA"/>
</dbReference>
<dbReference type="PANTHER" id="PTHR15437:SF6">
    <property type="entry name" value="TRANSCRIPTION TERMINATION FACTOR, MITOCHONDRIAL"/>
    <property type="match status" value="1"/>
</dbReference>
<reference evidence="3 4" key="1">
    <citation type="submission" date="2015-09" db="EMBL/GenBank/DDBJ databases">
        <title>Trachymyrmex cornetzi WGS genome.</title>
        <authorList>
            <person name="Nygaard S."/>
            <person name="Hu H."/>
            <person name="Boomsma J."/>
            <person name="Zhang G."/>
        </authorList>
    </citation>
    <scope>NUCLEOTIDE SEQUENCE [LARGE SCALE GENOMIC DNA]</scope>
    <source>
        <strain evidence="3">Tcor2-1</strain>
        <tissue evidence="3">Whole body</tissue>
    </source>
</reference>
<dbReference type="AlphaFoldDB" id="A0A195EIW2"/>
<dbReference type="GO" id="GO:0006393">
    <property type="term" value="P:termination of mitochondrial transcription"/>
    <property type="evidence" value="ECO:0007669"/>
    <property type="project" value="TreeGrafter"/>
</dbReference>
<proteinExistence type="inferred from homology"/>
<evidence type="ECO:0000313" key="3">
    <source>
        <dbReference type="EMBL" id="KYN27837.1"/>
    </source>
</evidence>
<dbReference type="SMART" id="SM00733">
    <property type="entry name" value="Mterf"/>
    <property type="match status" value="6"/>
</dbReference>
<gene>
    <name evidence="3" type="ORF">ALC57_02902</name>
</gene>
<name>A0A195EIW2_9HYME</name>
<organism evidence="3 4">
    <name type="scientific">Trachymyrmex cornetzi</name>
    <dbReference type="NCBI Taxonomy" id="471704"/>
    <lineage>
        <taxon>Eukaryota</taxon>
        <taxon>Metazoa</taxon>
        <taxon>Ecdysozoa</taxon>
        <taxon>Arthropoda</taxon>
        <taxon>Hexapoda</taxon>
        <taxon>Insecta</taxon>
        <taxon>Pterygota</taxon>
        <taxon>Neoptera</taxon>
        <taxon>Endopterygota</taxon>
        <taxon>Hymenoptera</taxon>
        <taxon>Apocrita</taxon>
        <taxon>Aculeata</taxon>
        <taxon>Formicoidea</taxon>
        <taxon>Formicidae</taxon>
        <taxon>Myrmicinae</taxon>
        <taxon>Trachymyrmex</taxon>
    </lineage>
</organism>
<dbReference type="Pfam" id="PF02536">
    <property type="entry name" value="mTERF"/>
    <property type="match status" value="2"/>
</dbReference>
<dbReference type="InterPro" id="IPR003690">
    <property type="entry name" value="MTERF"/>
</dbReference>
<dbReference type="Proteomes" id="UP000078492">
    <property type="component" value="Unassembled WGS sequence"/>
</dbReference>
<dbReference type="Gene3D" id="1.25.70.10">
    <property type="entry name" value="Transcription termination factor 3, mitochondrial"/>
    <property type="match status" value="2"/>
</dbReference>
<protein>
    <submittedName>
        <fullName evidence="3">Uncharacterized protein</fullName>
    </submittedName>
</protein>
<comment type="similarity">
    <text evidence="1">Belongs to the mTERF family.</text>
</comment>
<evidence type="ECO:0000256" key="2">
    <source>
        <dbReference type="ARBA" id="ARBA00022946"/>
    </source>
</evidence>
<dbReference type="PANTHER" id="PTHR15437">
    <property type="entry name" value="TRANSCRIPTION TERMINATION FACTOR, MITOCHONDRIAL"/>
    <property type="match status" value="1"/>
</dbReference>
<evidence type="ECO:0000256" key="1">
    <source>
        <dbReference type="ARBA" id="ARBA00007692"/>
    </source>
</evidence>
<sequence length="511" mass="60304">MTQRMIVNLLLKAQPQPFLKPTLPMYINSYSPFVKTILQSRMLCKHVEIVDHTCKISSYNDYLMNYKPIQRILRNTLQELLGMTKIDTIKVIEDYPQLKKRSRADILDNYYNLIKAGIQKDTIIDNIWLLTHENYKLADKLDCIKVLNIDNNQLVPWLCLTQDELANYVLYAQEDIESYTYNRLEYLSHKFECSIQQLCEITVPNSFLLKIPISSIDKKLNILYEYNIKNKDILKDVWVLRYSENHIRHRCELYQDTGRLKMKTWAIRCSLQVILRAIQKNKVERSLMQHYGNVSDYLQNKLKVDDEMLNSMVQKVPNILRVNIAKLDQLVNILHQNGVTSNEILRHARIFYFNIDTIQNRIAILKKANLAPKLTVLMQSERIFDQYVEMNDERQKLLQKHGSVKNYLINTLNVEEKLLEKAITKYPSILRVKFKKLTELIDLLQQNGITGDDILSRPKIVYFNIETLRKRIEILKENGIPPRINLLICEQKCIDRYVKLKSHNSKNINTD</sequence>
<accession>A0A195EIW2</accession>
<keyword evidence="2" id="KW-0809">Transit peptide</keyword>
<evidence type="ECO:0000313" key="4">
    <source>
        <dbReference type="Proteomes" id="UP000078492"/>
    </source>
</evidence>
<dbReference type="GO" id="GO:0003676">
    <property type="term" value="F:nucleic acid binding"/>
    <property type="evidence" value="ECO:0007669"/>
    <property type="project" value="InterPro"/>
</dbReference>
<dbReference type="InterPro" id="IPR038538">
    <property type="entry name" value="MTERF_sf"/>
</dbReference>